<protein>
    <recommendedName>
        <fullName evidence="6">Retrovirus-related Pol polyprotein from transposon TNT 1-94</fullName>
    </recommendedName>
</protein>
<feature type="compositionally biased region" description="Gly residues" evidence="1">
    <location>
        <begin position="146"/>
        <end position="156"/>
    </location>
</feature>
<gene>
    <name evidence="4" type="ORF">ACH5RR_039665</name>
</gene>
<dbReference type="Pfam" id="PF22936">
    <property type="entry name" value="Pol_BBD"/>
    <property type="match status" value="1"/>
</dbReference>
<dbReference type="Gene3D" id="3.30.420.10">
    <property type="entry name" value="Ribonuclease H-like superfamily/Ribonuclease H"/>
    <property type="match status" value="1"/>
</dbReference>
<dbReference type="Gene3D" id="4.10.60.10">
    <property type="entry name" value="Zinc finger, CCHC-type"/>
    <property type="match status" value="1"/>
</dbReference>
<keyword evidence="5" id="KW-1185">Reference proteome</keyword>
<evidence type="ECO:0000313" key="5">
    <source>
        <dbReference type="Proteomes" id="UP001630127"/>
    </source>
</evidence>
<accession>A0ABD2Y2B1</accession>
<name>A0ABD2Y2B1_9GENT</name>
<feature type="compositionally biased region" description="Basic residues" evidence="1">
    <location>
        <begin position="158"/>
        <end position="169"/>
    </location>
</feature>
<dbReference type="PANTHER" id="PTHR35317">
    <property type="entry name" value="OS04G0629600 PROTEIN"/>
    <property type="match status" value="1"/>
</dbReference>
<dbReference type="Pfam" id="PF13976">
    <property type="entry name" value="gag_pre-integrs"/>
    <property type="match status" value="1"/>
</dbReference>
<evidence type="ECO:0000256" key="1">
    <source>
        <dbReference type="SAM" id="MobiDB-lite"/>
    </source>
</evidence>
<dbReference type="Proteomes" id="UP001630127">
    <property type="component" value="Unassembled WGS sequence"/>
</dbReference>
<feature type="domain" description="Retrovirus-related Pol polyprotein from transposon TNT 1-94-like beta-barrel" evidence="3">
    <location>
        <begin position="223"/>
        <end position="303"/>
    </location>
</feature>
<dbReference type="InterPro" id="IPR012337">
    <property type="entry name" value="RNaseH-like_sf"/>
</dbReference>
<dbReference type="SUPFAM" id="SSF57756">
    <property type="entry name" value="Retrovirus zinc finger-like domains"/>
    <property type="match status" value="1"/>
</dbReference>
<dbReference type="EMBL" id="JBJUIK010000016">
    <property type="protein sequence ID" value="KAL3500572.1"/>
    <property type="molecule type" value="Genomic_DNA"/>
</dbReference>
<feature type="domain" description="GAG-pre-integrase" evidence="2">
    <location>
        <begin position="333"/>
        <end position="399"/>
    </location>
</feature>
<evidence type="ECO:0008006" key="6">
    <source>
        <dbReference type="Google" id="ProtNLM"/>
    </source>
</evidence>
<dbReference type="InterPro" id="IPR036397">
    <property type="entry name" value="RNaseH_sf"/>
</dbReference>
<evidence type="ECO:0000313" key="4">
    <source>
        <dbReference type="EMBL" id="KAL3500572.1"/>
    </source>
</evidence>
<organism evidence="4 5">
    <name type="scientific">Cinchona calisaya</name>
    <dbReference type="NCBI Taxonomy" id="153742"/>
    <lineage>
        <taxon>Eukaryota</taxon>
        <taxon>Viridiplantae</taxon>
        <taxon>Streptophyta</taxon>
        <taxon>Embryophyta</taxon>
        <taxon>Tracheophyta</taxon>
        <taxon>Spermatophyta</taxon>
        <taxon>Magnoliopsida</taxon>
        <taxon>eudicotyledons</taxon>
        <taxon>Gunneridae</taxon>
        <taxon>Pentapetalae</taxon>
        <taxon>asterids</taxon>
        <taxon>lamiids</taxon>
        <taxon>Gentianales</taxon>
        <taxon>Rubiaceae</taxon>
        <taxon>Cinchonoideae</taxon>
        <taxon>Cinchoneae</taxon>
        <taxon>Cinchona</taxon>
    </lineage>
</organism>
<dbReference type="InterPro" id="IPR025724">
    <property type="entry name" value="GAG-pre-integrase_dom"/>
</dbReference>
<dbReference type="InterPro" id="IPR036875">
    <property type="entry name" value="Znf_CCHC_sf"/>
</dbReference>
<dbReference type="SUPFAM" id="SSF53098">
    <property type="entry name" value="Ribonuclease H-like"/>
    <property type="match status" value="1"/>
</dbReference>
<dbReference type="PANTHER" id="PTHR35317:SF35">
    <property type="entry name" value="DUF4219 DOMAIN-CONTAINING PROTEIN"/>
    <property type="match status" value="1"/>
</dbReference>
<dbReference type="InterPro" id="IPR054722">
    <property type="entry name" value="PolX-like_BBD"/>
</dbReference>
<evidence type="ECO:0000259" key="2">
    <source>
        <dbReference type="Pfam" id="PF13976"/>
    </source>
</evidence>
<comment type="caution">
    <text evidence="4">The sequence shown here is derived from an EMBL/GenBank/DDBJ whole genome shotgun (WGS) entry which is preliminary data.</text>
</comment>
<dbReference type="Pfam" id="PF14223">
    <property type="entry name" value="Retrotran_gag_2"/>
    <property type="match status" value="1"/>
</dbReference>
<reference evidence="4 5" key="1">
    <citation type="submission" date="2024-11" db="EMBL/GenBank/DDBJ databases">
        <title>A near-complete genome assembly of Cinchona calisaya.</title>
        <authorList>
            <person name="Lian D.C."/>
            <person name="Zhao X.W."/>
            <person name="Wei L."/>
        </authorList>
    </citation>
    <scope>NUCLEOTIDE SEQUENCE [LARGE SCALE GENOMIC DNA]</scope>
    <source>
        <tissue evidence="4">Nenye</tissue>
    </source>
</reference>
<dbReference type="AlphaFoldDB" id="A0ABD2Y2B1"/>
<proteinExistence type="predicted"/>
<feature type="region of interest" description="Disordered" evidence="1">
    <location>
        <begin position="144"/>
        <end position="169"/>
    </location>
</feature>
<sequence>MSLSFPVLSSTSKEAWDILKKEFQGASKVITVKLQNLRQDFETLSMKNNELVQEYSSRVTEIVSQMRSHGQDVTDQLVVAKVLRSLSPKFDHVVVAIEESKDLSVFSFDELMGSLQAHETRINKSLDSSEEKAFQVIQSKKQSGQGVQGFGRGTFQGRGHRRGRGHGRGRNGVQCHYCHKFGHIEANCWDKDNQAGYAEEKEEEDGILFMAWSADAKVVANVWLVDSGCSHHMTGDKSFFKDLDETKKKQIWLGDNKQIQVEGEGTVAVHTSQGKIKHIQNVLFAPSLAHNLLSVGQLLDSGFFVLFDDGMCVTKNKRIGHVLVNIRMTPNRVFPLETSNIEHALVVSQKNVAVSKLWHLRYGHLNMYGLRFLSENEMVVGLPKLELVDKVCEGFIYGKLHRRSFAVGKSWRASSCIELIHVDLCRPVHTESLGGSQYFLLFTDDYSHMSWVYFLKFKLETFENLKNSKLW</sequence>
<evidence type="ECO:0000259" key="3">
    <source>
        <dbReference type="Pfam" id="PF22936"/>
    </source>
</evidence>